<keyword evidence="3" id="KW-0732">Signal</keyword>
<evidence type="ECO:0000313" key="4">
    <source>
        <dbReference type="EMBL" id="GAA0146375.1"/>
    </source>
</evidence>
<dbReference type="Proteomes" id="UP001454036">
    <property type="component" value="Unassembled WGS sequence"/>
</dbReference>
<keyword evidence="2" id="KW-0472">Membrane</keyword>
<reference evidence="4 5" key="1">
    <citation type="submission" date="2024-01" db="EMBL/GenBank/DDBJ databases">
        <title>The complete chloroplast genome sequence of Lithospermum erythrorhizon: insights into the phylogenetic relationship among Boraginaceae species and the maternal lineages of purple gromwells.</title>
        <authorList>
            <person name="Okada T."/>
            <person name="Watanabe K."/>
        </authorList>
    </citation>
    <scope>NUCLEOTIDE SEQUENCE [LARGE SCALE GENOMIC DNA]</scope>
</reference>
<name>A0AAV3P7Y4_LITER</name>
<dbReference type="PRINTS" id="PR01217">
    <property type="entry name" value="PRICHEXTENSN"/>
</dbReference>
<dbReference type="AlphaFoldDB" id="A0AAV3P7Y4"/>
<feature type="signal peptide" evidence="3">
    <location>
        <begin position="1"/>
        <end position="24"/>
    </location>
</feature>
<proteinExistence type="predicted"/>
<keyword evidence="2" id="KW-1133">Transmembrane helix</keyword>
<organism evidence="4 5">
    <name type="scientific">Lithospermum erythrorhizon</name>
    <name type="common">Purple gromwell</name>
    <name type="synonym">Lithospermum officinale var. erythrorhizon</name>
    <dbReference type="NCBI Taxonomy" id="34254"/>
    <lineage>
        <taxon>Eukaryota</taxon>
        <taxon>Viridiplantae</taxon>
        <taxon>Streptophyta</taxon>
        <taxon>Embryophyta</taxon>
        <taxon>Tracheophyta</taxon>
        <taxon>Spermatophyta</taxon>
        <taxon>Magnoliopsida</taxon>
        <taxon>eudicotyledons</taxon>
        <taxon>Gunneridae</taxon>
        <taxon>Pentapetalae</taxon>
        <taxon>asterids</taxon>
        <taxon>lamiids</taxon>
        <taxon>Boraginales</taxon>
        <taxon>Boraginaceae</taxon>
        <taxon>Boraginoideae</taxon>
        <taxon>Lithospermeae</taxon>
        <taxon>Lithospermum</taxon>
    </lineage>
</organism>
<evidence type="ECO:0000256" key="1">
    <source>
        <dbReference type="SAM" id="MobiDB-lite"/>
    </source>
</evidence>
<keyword evidence="5" id="KW-1185">Reference proteome</keyword>
<sequence>MYMLWNQLLPLLIILLLQPSLYFSSSSIINDEDNGVPQMPDVSIKCGECPCGSPCDPPQPPPPPSPLPSPPPLSCPPPPMILPPPPPPSPPPPLILPPPPPLPPKDGQCCKAPQVQVLPPPPRFIYVTGAPKTYHNDPYSVVIVAGVTRSNVLVRLLLIVGYGIVGILIF</sequence>
<evidence type="ECO:0000256" key="3">
    <source>
        <dbReference type="SAM" id="SignalP"/>
    </source>
</evidence>
<evidence type="ECO:0000256" key="2">
    <source>
        <dbReference type="SAM" id="Phobius"/>
    </source>
</evidence>
<gene>
    <name evidence="4" type="ORF">LIER_06350</name>
</gene>
<protein>
    <submittedName>
        <fullName evidence="4">Uncharacterized protein</fullName>
    </submittedName>
</protein>
<dbReference type="PANTHER" id="PTHR35094:SF7">
    <property type="entry name" value="LEUCINE-RICH REPEAT EXTENSIN-LIKE PROTEIN 2"/>
    <property type="match status" value="1"/>
</dbReference>
<comment type="caution">
    <text evidence="4">The sequence shown here is derived from an EMBL/GenBank/DDBJ whole genome shotgun (WGS) entry which is preliminary data.</text>
</comment>
<evidence type="ECO:0000313" key="5">
    <source>
        <dbReference type="Proteomes" id="UP001454036"/>
    </source>
</evidence>
<feature type="region of interest" description="Disordered" evidence="1">
    <location>
        <begin position="54"/>
        <end position="108"/>
    </location>
</feature>
<feature type="compositionally biased region" description="Pro residues" evidence="1">
    <location>
        <begin position="55"/>
        <end position="104"/>
    </location>
</feature>
<feature type="transmembrane region" description="Helical" evidence="2">
    <location>
        <begin position="152"/>
        <end position="169"/>
    </location>
</feature>
<dbReference type="EMBL" id="BAABME010000918">
    <property type="protein sequence ID" value="GAA0146375.1"/>
    <property type="molecule type" value="Genomic_DNA"/>
</dbReference>
<dbReference type="PANTHER" id="PTHR35094">
    <property type="entry name" value="LEUCINE-RICH REPEAT EXTENSIN-LIKE PROTEIN 2"/>
    <property type="match status" value="1"/>
</dbReference>
<keyword evidence="2" id="KW-0812">Transmembrane</keyword>
<feature type="chain" id="PRO_5043551058" evidence="3">
    <location>
        <begin position="25"/>
        <end position="170"/>
    </location>
</feature>
<accession>A0AAV3P7Y4</accession>